<dbReference type="InterPro" id="IPR027417">
    <property type="entry name" value="P-loop_NTPase"/>
</dbReference>
<evidence type="ECO:0000259" key="5">
    <source>
        <dbReference type="PROSITE" id="PS50893"/>
    </source>
</evidence>
<evidence type="ECO:0000256" key="3">
    <source>
        <dbReference type="ARBA" id="ARBA00022741"/>
    </source>
</evidence>
<dbReference type="InterPro" id="IPR050166">
    <property type="entry name" value="ABC_transporter_ATP-bind"/>
</dbReference>
<keyword evidence="4 6" id="KW-0067">ATP-binding</keyword>
<dbReference type="GO" id="GO:0005524">
    <property type="term" value="F:ATP binding"/>
    <property type="evidence" value="ECO:0007669"/>
    <property type="project" value="UniProtKB-KW"/>
</dbReference>
<keyword evidence="7" id="KW-1185">Reference proteome</keyword>
<evidence type="ECO:0000256" key="2">
    <source>
        <dbReference type="ARBA" id="ARBA00022448"/>
    </source>
</evidence>
<keyword evidence="3" id="KW-0547">Nucleotide-binding</keyword>
<keyword evidence="2" id="KW-0813">Transport</keyword>
<protein>
    <submittedName>
        <fullName evidence="6">ABC transporter ATP-binding protein</fullName>
    </submittedName>
</protein>
<dbReference type="Proteomes" id="UP001156881">
    <property type="component" value="Unassembled WGS sequence"/>
</dbReference>
<dbReference type="Gene3D" id="3.40.50.300">
    <property type="entry name" value="P-loop containing nucleotide triphosphate hydrolases"/>
    <property type="match status" value="1"/>
</dbReference>
<evidence type="ECO:0000256" key="4">
    <source>
        <dbReference type="ARBA" id="ARBA00022840"/>
    </source>
</evidence>
<comment type="caution">
    <text evidence="6">The sequence shown here is derived from an EMBL/GenBank/DDBJ whole genome shotgun (WGS) entry which is preliminary data.</text>
</comment>
<evidence type="ECO:0000256" key="1">
    <source>
        <dbReference type="ARBA" id="ARBA00005417"/>
    </source>
</evidence>
<sequence>MGRGPLKAAPDPTQSIHPLKGHAMAGTARGLIEVQDFCLRYETMEGAVEAVSDVSLNVQPGEFVSIVGPSGCGKSTLLNALAGFLTPSGGKVTVDGEAISGPSADRGMIFQQYSLFPWKTVRENVEFGLKMSGVSRSERERRARTLLGLAGLSQFENHYPDRLSGGMKQRVGIVRALATGPRILLLDEPFGALDAQTRLIMQQILTNMWQRLKISVLFVTHDIDEAIFLSDRIYVMTARPGTIKSEIVVPLPRPREPSMTLSSEFLGLRRGLMSLIREESIRAMGGEVSLDSLKGLAINLEGQDLATVL</sequence>
<dbReference type="PROSITE" id="PS00211">
    <property type="entry name" value="ABC_TRANSPORTER_1"/>
    <property type="match status" value="1"/>
</dbReference>
<dbReference type="SUPFAM" id="SSF52540">
    <property type="entry name" value="P-loop containing nucleoside triphosphate hydrolases"/>
    <property type="match status" value="1"/>
</dbReference>
<dbReference type="SMART" id="SM00382">
    <property type="entry name" value="AAA"/>
    <property type="match status" value="1"/>
</dbReference>
<accession>A0ABQ6DD93</accession>
<dbReference type="PANTHER" id="PTHR42788:SF13">
    <property type="entry name" value="ALIPHATIC SULFONATES IMPORT ATP-BINDING PROTEIN SSUB"/>
    <property type="match status" value="1"/>
</dbReference>
<dbReference type="Pfam" id="PF00005">
    <property type="entry name" value="ABC_tran"/>
    <property type="match status" value="1"/>
</dbReference>
<dbReference type="InterPro" id="IPR003439">
    <property type="entry name" value="ABC_transporter-like_ATP-bd"/>
</dbReference>
<dbReference type="InterPro" id="IPR003593">
    <property type="entry name" value="AAA+_ATPase"/>
</dbReference>
<organism evidence="6 7">
    <name type="scientific">Methylobacterium brachythecii</name>
    <dbReference type="NCBI Taxonomy" id="1176177"/>
    <lineage>
        <taxon>Bacteria</taxon>
        <taxon>Pseudomonadati</taxon>
        <taxon>Pseudomonadota</taxon>
        <taxon>Alphaproteobacteria</taxon>
        <taxon>Hyphomicrobiales</taxon>
        <taxon>Methylobacteriaceae</taxon>
        <taxon>Methylobacterium</taxon>
    </lineage>
</organism>
<dbReference type="InterPro" id="IPR017871">
    <property type="entry name" value="ABC_transporter-like_CS"/>
</dbReference>
<name>A0ABQ6DD93_9HYPH</name>
<gene>
    <name evidence="6" type="ORF">GCM10007884_41330</name>
</gene>
<dbReference type="CDD" id="cd03293">
    <property type="entry name" value="ABC_NrtD_SsuB_transporters"/>
    <property type="match status" value="1"/>
</dbReference>
<proteinExistence type="inferred from homology"/>
<comment type="similarity">
    <text evidence="1">Belongs to the ABC transporter superfamily.</text>
</comment>
<feature type="domain" description="ABC transporter" evidence="5">
    <location>
        <begin position="32"/>
        <end position="263"/>
    </location>
</feature>
<dbReference type="EMBL" id="BSPG01000034">
    <property type="protein sequence ID" value="GLS46142.1"/>
    <property type="molecule type" value="Genomic_DNA"/>
</dbReference>
<reference evidence="7" key="1">
    <citation type="journal article" date="2019" name="Int. J. Syst. Evol. Microbiol.">
        <title>The Global Catalogue of Microorganisms (GCM) 10K type strain sequencing project: providing services to taxonomists for standard genome sequencing and annotation.</title>
        <authorList>
            <consortium name="The Broad Institute Genomics Platform"/>
            <consortium name="The Broad Institute Genome Sequencing Center for Infectious Disease"/>
            <person name="Wu L."/>
            <person name="Ma J."/>
        </authorList>
    </citation>
    <scope>NUCLEOTIDE SEQUENCE [LARGE SCALE GENOMIC DNA]</scope>
    <source>
        <strain evidence="7">NBRC 107710</strain>
    </source>
</reference>
<dbReference type="PANTHER" id="PTHR42788">
    <property type="entry name" value="TAURINE IMPORT ATP-BINDING PROTEIN-RELATED"/>
    <property type="match status" value="1"/>
</dbReference>
<evidence type="ECO:0000313" key="6">
    <source>
        <dbReference type="EMBL" id="GLS46142.1"/>
    </source>
</evidence>
<evidence type="ECO:0000313" key="7">
    <source>
        <dbReference type="Proteomes" id="UP001156881"/>
    </source>
</evidence>
<dbReference type="PROSITE" id="PS50893">
    <property type="entry name" value="ABC_TRANSPORTER_2"/>
    <property type="match status" value="1"/>
</dbReference>